<dbReference type="Proteomes" id="UP000887580">
    <property type="component" value="Unplaced"/>
</dbReference>
<dbReference type="WBParaSite" id="PS1159_v2.g18321.t1">
    <property type="protein sequence ID" value="PS1159_v2.g18321.t1"/>
    <property type="gene ID" value="PS1159_v2.g18321"/>
</dbReference>
<proteinExistence type="predicted"/>
<reference evidence="2" key="1">
    <citation type="submission" date="2022-11" db="UniProtKB">
        <authorList>
            <consortium name="WormBaseParasite"/>
        </authorList>
    </citation>
    <scope>IDENTIFICATION</scope>
</reference>
<sequence>MVAVNGYTNGTTETVWKPIPENDEPILNKFYTPPENRKNAELALQSFVAKKHNLTFSDYEQWYNWTCKEPGLFWEAVLQFTGIKISHGYSTVLDKNTSMKDVPKWFVGAKLNYAENCLLHGRDGRTAFIHANSGNSFKYYDYATLRSDVAHISTSLRKLGVGSGDKVCGYLPNLYETAVAMLATSTIGAVWSSASVDFGPIGVLDRFSQIEPKILFVTNMTSYKQRHHSLIGNVDKIVAGLPSLEKVVVIPFDGNNAEVSRFSCHQKILSWEQMKELAGSSPVLSFEQVPFDHPLFILFSSGTTGIPKGMVHTVGGTLLKHVEEHIIQGDMNAEDTIMFYTTCGWMMWNWLMTVLYTGASIVLYDESPLEPDPHVLLKVCQNTQATIIGMGAKIWDEYAKMNVDFKSIYNLSNLRLALSTASPLKASSFVFINNHLRPQIVIGSISGGTDIVGCFVGTSLNCPVVPGECQHFYLGMDMHAFNSEGESVVDEQGELVCCTPFPSMPSKFINDPKGDRYFNAYFNKYEEIWTHGDFCLVNSKTNGITIFGRSDATLNRGGVRIVRIGTAEVYNVVERIEGITDSLVVGKQDPNDEDNELVILFVKLADGIELTHEFIRKIKLELRTQMSPRHVPNEIYPVSDIPYTNSGKKVELAVKEIIHNKPVKNINSIRNPESLACFKSYSC</sequence>
<protein>
    <submittedName>
        <fullName evidence="2">Acetoacetyl-CoA synthetase</fullName>
    </submittedName>
</protein>
<accession>A0AC35FJX5</accession>
<evidence type="ECO:0000313" key="1">
    <source>
        <dbReference type="Proteomes" id="UP000887580"/>
    </source>
</evidence>
<evidence type="ECO:0000313" key="2">
    <source>
        <dbReference type="WBParaSite" id="PS1159_v2.g18321.t1"/>
    </source>
</evidence>
<organism evidence="1 2">
    <name type="scientific">Panagrolaimus sp. PS1159</name>
    <dbReference type="NCBI Taxonomy" id="55785"/>
    <lineage>
        <taxon>Eukaryota</taxon>
        <taxon>Metazoa</taxon>
        <taxon>Ecdysozoa</taxon>
        <taxon>Nematoda</taxon>
        <taxon>Chromadorea</taxon>
        <taxon>Rhabditida</taxon>
        <taxon>Tylenchina</taxon>
        <taxon>Panagrolaimomorpha</taxon>
        <taxon>Panagrolaimoidea</taxon>
        <taxon>Panagrolaimidae</taxon>
        <taxon>Panagrolaimus</taxon>
    </lineage>
</organism>
<name>A0AC35FJX5_9BILA</name>